<feature type="region of interest" description="Disordered" evidence="1">
    <location>
        <begin position="1"/>
        <end position="26"/>
    </location>
</feature>
<name>A0ABX7TK72_STRCY</name>
<accession>A0ABX7TK72</accession>
<dbReference type="Proteomes" id="UP000663908">
    <property type="component" value="Chromosome"/>
</dbReference>
<dbReference type="EMBL" id="CP071839">
    <property type="protein sequence ID" value="QTD96218.1"/>
    <property type="molecule type" value="Genomic_DNA"/>
</dbReference>
<keyword evidence="3" id="KW-1185">Reference proteome</keyword>
<evidence type="ECO:0000313" key="2">
    <source>
        <dbReference type="EMBL" id="QTD96218.1"/>
    </source>
</evidence>
<evidence type="ECO:0000313" key="3">
    <source>
        <dbReference type="Proteomes" id="UP000663908"/>
    </source>
</evidence>
<gene>
    <name evidence="2" type="ORF">S1361_02610</name>
</gene>
<protein>
    <submittedName>
        <fullName evidence="2">Uncharacterized protein</fullName>
    </submittedName>
</protein>
<evidence type="ECO:0000256" key="1">
    <source>
        <dbReference type="SAM" id="MobiDB-lite"/>
    </source>
</evidence>
<proteinExistence type="predicted"/>
<organism evidence="2 3">
    <name type="scientific">Streptomyces cyanogenus</name>
    <dbReference type="NCBI Taxonomy" id="80860"/>
    <lineage>
        <taxon>Bacteria</taxon>
        <taxon>Bacillati</taxon>
        <taxon>Actinomycetota</taxon>
        <taxon>Actinomycetes</taxon>
        <taxon>Kitasatosporales</taxon>
        <taxon>Streptomycetaceae</taxon>
        <taxon>Streptomyces</taxon>
    </lineage>
</organism>
<reference evidence="2 3" key="1">
    <citation type="submission" date="2021-03" db="EMBL/GenBank/DDBJ databases">
        <title>Complete genome sequence of Streptomyces cyanogenus S136, producer of anticancer angucycline landomycin A.</title>
        <authorList>
            <person name="Hrab P."/>
            <person name="Ruckert C."/>
            <person name="Busche T."/>
            <person name="Ostash I."/>
            <person name="Kalinowski J."/>
            <person name="Fedorenko V."/>
            <person name="Yushchuk O."/>
            <person name="Ostash B."/>
        </authorList>
    </citation>
    <scope>NUCLEOTIDE SEQUENCE [LARGE SCALE GENOMIC DNA]</scope>
    <source>
        <strain evidence="2 3">S136</strain>
    </source>
</reference>
<sequence length="48" mass="5240">MMCARCDQPIQGKPEPVTIETGSGVSGTVHVCPTPCRPTPRQTYPKQR</sequence>